<dbReference type="Pfam" id="PF01266">
    <property type="entry name" value="DAO"/>
    <property type="match status" value="1"/>
</dbReference>
<dbReference type="OrthoDB" id="538125at2759"/>
<name>E1ZA85_CHLVA</name>
<dbReference type="AlphaFoldDB" id="E1ZA85"/>
<evidence type="ECO:0000256" key="3">
    <source>
        <dbReference type="ARBA" id="ARBA00022630"/>
    </source>
</evidence>
<gene>
    <name evidence="8" type="ORF">CHLNCDRAFT_143681</name>
</gene>
<dbReference type="SUPFAM" id="SSF51905">
    <property type="entry name" value="FAD/NAD(P)-binding domain"/>
    <property type="match status" value="1"/>
</dbReference>
<dbReference type="PANTHER" id="PTHR10961:SF7">
    <property type="entry name" value="FAD DEPENDENT OXIDOREDUCTASE DOMAIN-CONTAINING PROTEIN"/>
    <property type="match status" value="1"/>
</dbReference>
<sequence length="533" mass="53434">MIPSTAAVAAAAAPLPAANASRRRAADVLILGGGLQARAAAYLLAKRGKRTVLVEHAAPQLAPAAGSSGVPPHLVLHLPAATPHLVNEATEAFALWRGVEAASGARSLLHLCGSIDIAPAGSGAAAAALGAMQEAGRAAGLPFGMLTAEEVGAAFPRLRPPRGAAAVFTNLGGVVQGRVAAAALLAMAQRAGADVAAGRCLLGWCDAGSHFAVRTAGSAAAAAAGGGEDEVVYECEQLLLMPEAAVQRQALALFGLAVAGASLWSVPAGRWGAPEECGALPVWQLLGSGSTRTVDDPTAVDSCWGLPLLEWGPPRSLLVSQGSAGGEPAEQPQQQQGQQQDAASAADGASGGGGSDLRQQEAAVTAVLAGAAAEDLAELAAGGLVERPGSEEAQDAERQREADEQQQLLRAQRRLGAAGGLAGRLVRGLGGRLPGRDTSQQFIVTPDGELAVGSHPGYDPGRIVVAFPATASALGCLPGDQLAPLVARLAMNELLGQPPEAVDAAAVSLGREALQAQAAALQHDTWAELSLSL</sequence>
<feature type="domain" description="FAD dependent oxidoreductase" evidence="7">
    <location>
        <begin position="27"/>
        <end position="231"/>
    </location>
</feature>
<dbReference type="Gene3D" id="3.50.50.60">
    <property type="entry name" value="FAD/NAD(P)-binding domain"/>
    <property type="match status" value="1"/>
</dbReference>
<evidence type="ECO:0000256" key="6">
    <source>
        <dbReference type="SAM" id="MobiDB-lite"/>
    </source>
</evidence>
<dbReference type="RefSeq" id="XP_005849115.1">
    <property type="nucleotide sequence ID" value="XM_005849053.1"/>
</dbReference>
<dbReference type="Gene3D" id="3.30.9.10">
    <property type="entry name" value="D-Amino Acid Oxidase, subunit A, domain 2"/>
    <property type="match status" value="1"/>
</dbReference>
<evidence type="ECO:0000256" key="5">
    <source>
        <dbReference type="ARBA" id="ARBA00023002"/>
    </source>
</evidence>
<dbReference type="InterPro" id="IPR036188">
    <property type="entry name" value="FAD/NAD-bd_sf"/>
</dbReference>
<feature type="compositionally biased region" description="Low complexity" evidence="6">
    <location>
        <begin position="326"/>
        <end position="348"/>
    </location>
</feature>
<organism evidence="9">
    <name type="scientific">Chlorella variabilis</name>
    <name type="common">Green alga</name>
    <dbReference type="NCBI Taxonomy" id="554065"/>
    <lineage>
        <taxon>Eukaryota</taxon>
        <taxon>Viridiplantae</taxon>
        <taxon>Chlorophyta</taxon>
        <taxon>core chlorophytes</taxon>
        <taxon>Trebouxiophyceae</taxon>
        <taxon>Chlorellales</taxon>
        <taxon>Chlorellaceae</taxon>
        <taxon>Chlorella clade</taxon>
        <taxon>Chlorella</taxon>
    </lineage>
</organism>
<dbReference type="STRING" id="554065.E1ZA85"/>
<dbReference type="InParanoid" id="E1ZA85"/>
<dbReference type="Proteomes" id="UP000008141">
    <property type="component" value="Unassembled WGS sequence"/>
</dbReference>
<dbReference type="GeneID" id="17356550"/>
<evidence type="ECO:0000256" key="2">
    <source>
        <dbReference type="ARBA" id="ARBA00010989"/>
    </source>
</evidence>
<evidence type="ECO:0000313" key="8">
    <source>
        <dbReference type="EMBL" id="EFN57013.1"/>
    </source>
</evidence>
<dbReference type="eggNOG" id="ENOG502SVQJ">
    <property type="taxonomic scope" value="Eukaryota"/>
</dbReference>
<dbReference type="InterPro" id="IPR006076">
    <property type="entry name" value="FAD-dep_OxRdtase"/>
</dbReference>
<evidence type="ECO:0000313" key="9">
    <source>
        <dbReference type="Proteomes" id="UP000008141"/>
    </source>
</evidence>
<feature type="region of interest" description="Disordered" evidence="6">
    <location>
        <begin position="317"/>
        <end position="358"/>
    </location>
</feature>
<keyword evidence="5" id="KW-0560">Oxidoreductase</keyword>
<dbReference type="GO" id="GO:0050660">
    <property type="term" value="F:flavin adenine dinucleotide binding"/>
    <property type="evidence" value="ECO:0007669"/>
    <property type="project" value="InterPro"/>
</dbReference>
<dbReference type="GO" id="GO:0008115">
    <property type="term" value="F:sarcosine oxidase activity"/>
    <property type="evidence" value="ECO:0007669"/>
    <property type="project" value="TreeGrafter"/>
</dbReference>
<dbReference type="PANTHER" id="PTHR10961">
    <property type="entry name" value="PEROXISOMAL SARCOSINE OXIDASE"/>
    <property type="match status" value="1"/>
</dbReference>
<dbReference type="EMBL" id="GL433840">
    <property type="protein sequence ID" value="EFN57013.1"/>
    <property type="molecule type" value="Genomic_DNA"/>
</dbReference>
<evidence type="ECO:0000256" key="4">
    <source>
        <dbReference type="ARBA" id="ARBA00022827"/>
    </source>
</evidence>
<evidence type="ECO:0000259" key="7">
    <source>
        <dbReference type="Pfam" id="PF01266"/>
    </source>
</evidence>
<keyword evidence="4" id="KW-0274">FAD</keyword>
<comment type="cofactor">
    <cofactor evidence="1">
        <name>FAD</name>
        <dbReference type="ChEBI" id="CHEBI:57692"/>
    </cofactor>
</comment>
<keyword evidence="9" id="KW-1185">Reference proteome</keyword>
<evidence type="ECO:0000256" key="1">
    <source>
        <dbReference type="ARBA" id="ARBA00001974"/>
    </source>
</evidence>
<accession>E1ZA85</accession>
<dbReference type="KEGG" id="cvr:CHLNCDRAFT_143681"/>
<protein>
    <recommendedName>
        <fullName evidence="7">FAD dependent oxidoreductase domain-containing protein</fullName>
    </recommendedName>
</protein>
<dbReference type="InterPro" id="IPR045170">
    <property type="entry name" value="MTOX"/>
</dbReference>
<proteinExistence type="inferred from homology"/>
<comment type="similarity">
    <text evidence="2">Belongs to the MSOX/MTOX family.</text>
</comment>
<keyword evidence="3" id="KW-0285">Flavoprotein</keyword>
<reference evidence="8 9" key="1">
    <citation type="journal article" date="2010" name="Plant Cell">
        <title>The Chlorella variabilis NC64A genome reveals adaptation to photosymbiosis, coevolution with viruses, and cryptic sex.</title>
        <authorList>
            <person name="Blanc G."/>
            <person name="Duncan G."/>
            <person name="Agarkova I."/>
            <person name="Borodovsky M."/>
            <person name="Gurnon J."/>
            <person name="Kuo A."/>
            <person name="Lindquist E."/>
            <person name="Lucas S."/>
            <person name="Pangilinan J."/>
            <person name="Polle J."/>
            <person name="Salamov A."/>
            <person name="Terry A."/>
            <person name="Yamada T."/>
            <person name="Dunigan D.D."/>
            <person name="Grigoriev I.V."/>
            <person name="Claverie J.M."/>
            <person name="Van Etten J.L."/>
        </authorList>
    </citation>
    <scope>NUCLEOTIDE SEQUENCE [LARGE SCALE GENOMIC DNA]</scope>
    <source>
        <strain evidence="8 9">NC64A</strain>
    </source>
</reference>